<dbReference type="Proteomes" id="UP001054252">
    <property type="component" value="Unassembled WGS sequence"/>
</dbReference>
<keyword evidence="2" id="KW-1185">Reference proteome</keyword>
<evidence type="ECO:0000313" key="1">
    <source>
        <dbReference type="EMBL" id="GKV47220.1"/>
    </source>
</evidence>
<accession>A0AAV5MCE5</accession>
<evidence type="ECO:0000313" key="2">
    <source>
        <dbReference type="Proteomes" id="UP001054252"/>
    </source>
</evidence>
<gene>
    <name evidence="1" type="ORF">SLEP1_g54137</name>
</gene>
<protein>
    <submittedName>
        <fullName evidence="1">Uncharacterized protein</fullName>
    </submittedName>
</protein>
<dbReference type="EMBL" id="BPVZ01000223">
    <property type="protein sequence ID" value="GKV47220.1"/>
    <property type="molecule type" value="Genomic_DNA"/>
</dbReference>
<name>A0AAV5MCE5_9ROSI</name>
<sequence length="33" mass="3616">MLLQFRSLQADCTAARPSVSILIITLSIDIGLR</sequence>
<comment type="caution">
    <text evidence="1">The sequence shown here is derived from an EMBL/GenBank/DDBJ whole genome shotgun (WGS) entry which is preliminary data.</text>
</comment>
<dbReference type="AlphaFoldDB" id="A0AAV5MCE5"/>
<reference evidence="1 2" key="1">
    <citation type="journal article" date="2021" name="Commun. Biol.">
        <title>The genome of Shorea leprosula (Dipterocarpaceae) highlights the ecological relevance of drought in aseasonal tropical rainforests.</title>
        <authorList>
            <person name="Ng K.K.S."/>
            <person name="Kobayashi M.J."/>
            <person name="Fawcett J.A."/>
            <person name="Hatakeyama M."/>
            <person name="Paape T."/>
            <person name="Ng C.H."/>
            <person name="Ang C.C."/>
            <person name="Tnah L.H."/>
            <person name="Lee C.T."/>
            <person name="Nishiyama T."/>
            <person name="Sese J."/>
            <person name="O'Brien M.J."/>
            <person name="Copetti D."/>
            <person name="Mohd Noor M.I."/>
            <person name="Ong R.C."/>
            <person name="Putra M."/>
            <person name="Sireger I.Z."/>
            <person name="Indrioko S."/>
            <person name="Kosugi Y."/>
            <person name="Izuno A."/>
            <person name="Isagi Y."/>
            <person name="Lee S.L."/>
            <person name="Shimizu K.K."/>
        </authorList>
    </citation>
    <scope>NUCLEOTIDE SEQUENCE [LARGE SCALE GENOMIC DNA]</scope>
    <source>
        <strain evidence="1">214</strain>
    </source>
</reference>
<organism evidence="1 2">
    <name type="scientific">Rubroshorea leprosula</name>
    <dbReference type="NCBI Taxonomy" id="152421"/>
    <lineage>
        <taxon>Eukaryota</taxon>
        <taxon>Viridiplantae</taxon>
        <taxon>Streptophyta</taxon>
        <taxon>Embryophyta</taxon>
        <taxon>Tracheophyta</taxon>
        <taxon>Spermatophyta</taxon>
        <taxon>Magnoliopsida</taxon>
        <taxon>eudicotyledons</taxon>
        <taxon>Gunneridae</taxon>
        <taxon>Pentapetalae</taxon>
        <taxon>rosids</taxon>
        <taxon>malvids</taxon>
        <taxon>Malvales</taxon>
        <taxon>Dipterocarpaceae</taxon>
        <taxon>Rubroshorea</taxon>
    </lineage>
</organism>
<proteinExistence type="predicted"/>